<name>A0A3A4P1H1_ABYX5</name>
<reference evidence="1 2" key="1">
    <citation type="journal article" date="2017" name="ISME J.">
        <title>Energy and carbon metabolisms in a deep terrestrial subsurface fluid microbial community.</title>
        <authorList>
            <person name="Momper L."/>
            <person name="Jungbluth S.P."/>
            <person name="Lee M.D."/>
            <person name="Amend J.P."/>
        </authorList>
    </citation>
    <scope>NUCLEOTIDE SEQUENCE [LARGE SCALE GENOMIC DNA]</scope>
    <source>
        <strain evidence="1">SURF_5</strain>
    </source>
</reference>
<dbReference type="AlphaFoldDB" id="A0A3A4P1H1"/>
<dbReference type="EMBL" id="QZKU01000032">
    <property type="protein sequence ID" value="RJP24655.1"/>
    <property type="molecule type" value="Genomic_DNA"/>
</dbReference>
<proteinExistence type="predicted"/>
<dbReference type="Proteomes" id="UP000265882">
    <property type="component" value="Unassembled WGS sequence"/>
</dbReference>
<accession>A0A3A4P1H1</accession>
<protein>
    <submittedName>
        <fullName evidence="1">Uncharacterized protein</fullName>
    </submittedName>
</protein>
<gene>
    <name evidence="1" type="ORF">C4520_03640</name>
</gene>
<comment type="caution">
    <text evidence="1">The sequence shown here is derived from an EMBL/GenBank/DDBJ whole genome shotgun (WGS) entry which is preliminary data.</text>
</comment>
<evidence type="ECO:0000313" key="1">
    <source>
        <dbReference type="EMBL" id="RJP24655.1"/>
    </source>
</evidence>
<organism evidence="1 2">
    <name type="scientific">Abyssobacteria bacterium (strain SURF_5)</name>
    <dbReference type="NCBI Taxonomy" id="2093360"/>
    <lineage>
        <taxon>Bacteria</taxon>
        <taxon>Pseudomonadati</taxon>
        <taxon>Candidatus Hydrogenedentota</taxon>
        <taxon>Candidatus Abyssobacteria</taxon>
    </lineage>
</organism>
<evidence type="ECO:0000313" key="2">
    <source>
        <dbReference type="Proteomes" id="UP000265882"/>
    </source>
</evidence>
<dbReference type="SUPFAM" id="SSF56059">
    <property type="entry name" value="Glutathione synthetase ATP-binding domain-like"/>
    <property type="match status" value="1"/>
</dbReference>
<sequence>MTSKLSRQLCLPEDVEAIYRDFDNYLRHDPARMRKEVQDYEKTAAESHLRYAGMALLVAFYPFIVTEEQVQYISGVAESMIRLMEKITHLFLKEPAIRRQFNFSAKQLELIEADPGYRRAIPCARFDSFYDGAGLRFSELNTDGSSGMDGADRIARIFLSSPAMKEFFGNSNLRLFSINQCVLEALLTCYKEYSGQAAPPKPRIAIVDWKEVRTIEEFYGFAEFCRQSGYETIVADPRELEYDGRSLSHRGQRIDLIYRRVVSREFVERLEEVRAMARAFVDQNVCVVGSFRSDVAFSKRAFAVVQNPALYEYFTEEERRLVAAHVPWTHLYKDEEIEHGGQRIRIPELAKEKQEDFVLKPSYLYEGRGVKVGSLTNRKEWEDLTVSALNNDYVIQERIDIPAMPVAVWNDQMRMEERWIHLGEFVFGGRFCGLYCRAANKLVIDRRSKELLVPCLIMNP</sequence>